<dbReference type="Pfam" id="PF00353">
    <property type="entry name" value="HemolysinCabind"/>
    <property type="match status" value="5"/>
</dbReference>
<dbReference type="SUPFAM" id="SSF51120">
    <property type="entry name" value="beta-Roll"/>
    <property type="match status" value="4"/>
</dbReference>
<dbReference type="InterPro" id="IPR050557">
    <property type="entry name" value="RTX_toxin/Mannuronan_C5-epim"/>
</dbReference>
<organism evidence="3 4">
    <name type="scientific">Inquilinus limosus</name>
    <dbReference type="NCBI Taxonomy" id="171674"/>
    <lineage>
        <taxon>Bacteria</taxon>
        <taxon>Pseudomonadati</taxon>
        <taxon>Pseudomonadota</taxon>
        <taxon>Alphaproteobacteria</taxon>
        <taxon>Rhodospirillales</taxon>
        <taxon>Rhodospirillaceae</taxon>
        <taxon>Inquilinus</taxon>
    </lineage>
</organism>
<dbReference type="Proteomes" id="UP000700706">
    <property type="component" value="Unassembled WGS sequence"/>
</dbReference>
<dbReference type="PANTHER" id="PTHR38340:SF1">
    <property type="entry name" value="S-LAYER PROTEIN"/>
    <property type="match status" value="1"/>
</dbReference>
<keyword evidence="2" id="KW-0964">Secreted</keyword>
<name>A0A952KIS2_9PROT</name>
<accession>A0A952KIS2</accession>
<dbReference type="AlphaFoldDB" id="A0A952KIS2"/>
<protein>
    <submittedName>
        <fullName evidence="3">Calcium-binding protein</fullName>
    </submittedName>
</protein>
<dbReference type="InterPro" id="IPR011049">
    <property type="entry name" value="Serralysin-like_metalloprot_C"/>
</dbReference>
<dbReference type="PANTHER" id="PTHR38340">
    <property type="entry name" value="S-LAYER PROTEIN"/>
    <property type="match status" value="1"/>
</dbReference>
<evidence type="ECO:0000313" key="3">
    <source>
        <dbReference type="EMBL" id="MBW8727056.1"/>
    </source>
</evidence>
<comment type="caution">
    <text evidence="3">The sequence shown here is derived from an EMBL/GenBank/DDBJ whole genome shotgun (WGS) entry which is preliminary data.</text>
</comment>
<evidence type="ECO:0000313" key="4">
    <source>
        <dbReference type="Proteomes" id="UP000700706"/>
    </source>
</evidence>
<sequence>MAHFEGTNAAEVLPTLLLSPVLALGNDDIDGNGGNDALLGWSGNDILQGGEGADLIVGGILILTGGLLGLQVSGLDTASYVESSAGVNVDLSILLNVNINLLGLNLGLTLATVGSGGDAEGDILLGMTHLTGSAFDDFLGGTSVANTLIGGDGNDTLRGAGGGDTLSGGNGSDMVDYFTSASGVTVDLSTQTASGGDATGDTLSSFESIRGSEFADNLTGSTGANLISGEGGNDIIAGGAGADALFGEGGTDTIDGGDGNDRLVGGGGADVLIGGAGGADTAYYDDAPSGVTVNLGNVAANTGDAAGDTYSGIEYFAGSAFADIMIGDEANNLLSGWTGDDNLNGGAGKDQLFGGDGADTLNGGAGADTLTGGTGADIFVFSAASDSGVGYANADLITDFTSGDKIDLSAIVSGGTFIGSASFGHHAGEIRVVTAGFQTGIFVDLNGDANADIQIRLSGVHVLTASDFTL</sequence>
<gene>
    <name evidence="3" type="ORF">JF625_18165</name>
</gene>
<dbReference type="Gene3D" id="2.150.10.10">
    <property type="entry name" value="Serralysin-like metalloprotease, C-terminal"/>
    <property type="match status" value="4"/>
</dbReference>
<proteinExistence type="predicted"/>
<dbReference type="GO" id="GO:0005509">
    <property type="term" value="F:calcium ion binding"/>
    <property type="evidence" value="ECO:0007669"/>
    <property type="project" value="InterPro"/>
</dbReference>
<dbReference type="InterPro" id="IPR018511">
    <property type="entry name" value="Hemolysin-typ_Ca-bd_CS"/>
</dbReference>
<evidence type="ECO:0000256" key="2">
    <source>
        <dbReference type="ARBA" id="ARBA00022525"/>
    </source>
</evidence>
<dbReference type="EMBL" id="JAEKLZ010000250">
    <property type="protein sequence ID" value="MBW8727056.1"/>
    <property type="molecule type" value="Genomic_DNA"/>
</dbReference>
<dbReference type="PROSITE" id="PS00330">
    <property type="entry name" value="HEMOLYSIN_CALCIUM"/>
    <property type="match status" value="7"/>
</dbReference>
<dbReference type="GO" id="GO:0005576">
    <property type="term" value="C:extracellular region"/>
    <property type="evidence" value="ECO:0007669"/>
    <property type="project" value="UniProtKB-SubCell"/>
</dbReference>
<dbReference type="PRINTS" id="PR00313">
    <property type="entry name" value="CABNDNGRPT"/>
</dbReference>
<dbReference type="InterPro" id="IPR001343">
    <property type="entry name" value="Hemolysn_Ca-bd"/>
</dbReference>
<comment type="subcellular location">
    <subcellularLocation>
        <location evidence="1">Secreted</location>
    </subcellularLocation>
</comment>
<evidence type="ECO:0000256" key="1">
    <source>
        <dbReference type="ARBA" id="ARBA00004613"/>
    </source>
</evidence>
<reference evidence="3" key="1">
    <citation type="submission" date="2020-06" db="EMBL/GenBank/DDBJ databases">
        <title>Stable isotope informed genome-resolved metagenomics uncovers potential trophic interactions in rhizosphere soil.</title>
        <authorList>
            <person name="Starr E.P."/>
            <person name="Shi S."/>
            <person name="Blazewicz S.J."/>
            <person name="Koch B.J."/>
            <person name="Probst A.J."/>
            <person name="Hungate B.A."/>
            <person name="Pett-Ridge J."/>
            <person name="Firestone M.K."/>
            <person name="Banfield J.F."/>
        </authorList>
    </citation>
    <scope>NUCLEOTIDE SEQUENCE</scope>
    <source>
        <strain evidence="3">YM_69_17</strain>
    </source>
</reference>